<name>A0A6U9YKT1_9STRA</name>
<dbReference type="InterPro" id="IPR008978">
    <property type="entry name" value="HSP20-like_chaperone"/>
</dbReference>
<dbReference type="CDD" id="cd06464">
    <property type="entry name" value="ACD_sHsps-like"/>
    <property type="match status" value="1"/>
</dbReference>
<feature type="compositionally biased region" description="Basic and acidic residues" evidence="3">
    <location>
        <begin position="284"/>
        <end position="297"/>
    </location>
</feature>
<feature type="region of interest" description="Disordered" evidence="3">
    <location>
        <begin position="35"/>
        <end position="55"/>
    </location>
</feature>
<evidence type="ECO:0000313" key="5">
    <source>
        <dbReference type="EMBL" id="CAE0716550.1"/>
    </source>
</evidence>
<reference evidence="5" key="1">
    <citation type="submission" date="2021-01" db="EMBL/GenBank/DDBJ databases">
        <authorList>
            <person name="Corre E."/>
            <person name="Pelletier E."/>
            <person name="Niang G."/>
            <person name="Scheremetjew M."/>
            <person name="Finn R."/>
            <person name="Kale V."/>
            <person name="Holt S."/>
            <person name="Cochrane G."/>
            <person name="Meng A."/>
            <person name="Brown T."/>
            <person name="Cohen L."/>
        </authorList>
    </citation>
    <scope>NUCLEOTIDE SEQUENCE</scope>
    <source>
        <strain evidence="5">10249 10 AB</strain>
    </source>
</reference>
<dbReference type="EMBL" id="HBIX01012507">
    <property type="protein sequence ID" value="CAE0716551.1"/>
    <property type="molecule type" value="Transcribed_RNA"/>
</dbReference>
<feature type="region of interest" description="Disordered" evidence="3">
    <location>
        <begin position="226"/>
        <end position="340"/>
    </location>
</feature>
<dbReference type="EMBL" id="HBIX01012506">
    <property type="protein sequence ID" value="CAE0716550.1"/>
    <property type="molecule type" value="Transcribed_RNA"/>
</dbReference>
<dbReference type="Gene3D" id="2.60.40.790">
    <property type="match status" value="1"/>
</dbReference>
<accession>A0A6U9YKT1</accession>
<feature type="compositionally biased region" description="Acidic residues" evidence="3">
    <location>
        <begin position="330"/>
        <end position="340"/>
    </location>
</feature>
<feature type="domain" description="SHSP" evidence="4">
    <location>
        <begin position="111"/>
        <end position="225"/>
    </location>
</feature>
<dbReference type="AlphaFoldDB" id="A0A6U9YKT1"/>
<dbReference type="PROSITE" id="PS01031">
    <property type="entry name" value="SHSP"/>
    <property type="match status" value="1"/>
</dbReference>
<comment type="similarity">
    <text evidence="1 2">Belongs to the small heat shock protein (HSP20) family.</text>
</comment>
<sequence>MIFAVSPMHALRASQTFPTPSRKQLVLAFRIMDPTTNNESSKTEDRDESGSATTAAALNAKCKAEPSGTPRKVDSDCFPRSKNCHKAKVKNHCRGDGYDYDNVHVRTQQKQRHVDRKTPVHYHHQESPEVATKLSLDVTGFTLRDICIEMNDAGHDCYCILSISGKRTNKLGDDFSFDRRFRLDKTTADLERVSATVEDGILEIVVPKKKKTTVVGPRRIPIYSTTTTTRAASATTSTGTGTLEKDEDGTTASVEIKPAFNDMLQPPPHVIKEEESSNPGEQEQNERDSVEVETVHEDDGEENEEQQEEEPMISLTTATTNSKNPSTSATDEESWMEVLA</sequence>
<gene>
    <name evidence="5" type="ORF">PAUS00366_LOCUS9302</name>
    <name evidence="6" type="ORF">PAUS00366_LOCUS9303</name>
</gene>
<feature type="compositionally biased region" description="Acidic residues" evidence="3">
    <location>
        <begin position="298"/>
        <end position="311"/>
    </location>
</feature>
<dbReference type="SUPFAM" id="SSF49764">
    <property type="entry name" value="HSP20-like chaperones"/>
    <property type="match status" value="1"/>
</dbReference>
<feature type="compositionally biased region" description="Polar residues" evidence="3">
    <location>
        <begin position="314"/>
        <end position="329"/>
    </location>
</feature>
<dbReference type="Pfam" id="PF00011">
    <property type="entry name" value="HSP20"/>
    <property type="match status" value="1"/>
</dbReference>
<evidence type="ECO:0000256" key="2">
    <source>
        <dbReference type="RuleBase" id="RU003616"/>
    </source>
</evidence>
<dbReference type="InterPro" id="IPR002068">
    <property type="entry name" value="A-crystallin/Hsp20_dom"/>
</dbReference>
<protein>
    <recommendedName>
        <fullName evidence="4">SHSP domain-containing protein</fullName>
    </recommendedName>
</protein>
<evidence type="ECO:0000259" key="4">
    <source>
        <dbReference type="PROSITE" id="PS01031"/>
    </source>
</evidence>
<evidence type="ECO:0000256" key="3">
    <source>
        <dbReference type="SAM" id="MobiDB-lite"/>
    </source>
</evidence>
<organism evidence="5">
    <name type="scientific">Pseudo-nitzschia australis</name>
    <dbReference type="NCBI Taxonomy" id="44445"/>
    <lineage>
        <taxon>Eukaryota</taxon>
        <taxon>Sar</taxon>
        <taxon>Stramenopiles</taxon>
        <taxon>Ochrophyta</taxon>
        <taxon>Bacillariophyta</taxon>
        <taxon>Bacillariophyceae</taxon>
        <taxon>Bacillariophycidae</taxon>
        <taxon>Bacillariales</taxon>
        <taxon>Bacillariaceae</taxon>
        <taxon>Pseudo-nitzschia</taxon>
    </lineage>
</organism>
<feature type="compositionally biased region" description="Low complexity" evidence="3">
    <location>
        <begin position="226"/>
        <end position="242"/>
    </location>
</feature>
<evidence type="ECO:0000256" key="1">
    <source>
        <dbReference type="PROSITE-ProRule" id="PRU00285"/>
    </source>
</evidence>
<proteinExistence type="inferred from homology"/>
<evidence type="ECO:0000313" key="6">
    <source>
        <dbReference type="EMBL" id="CAE0716551.1"/>
    </source>
</evidence>